<dbReference type="Proteomes" id="UP000244173">
    <property type="component" value="Chromosome"/>
</dbReference>
<dbReference type="AlphaFoldDB" id="A0A2S0PAL1"/>
<dbReference type="PROSITE" id="PS51846">
    <property type="entry name" value="CNNM"/>
    <property type="match status" value="1"/>
</dbReference>
<feature type="domain" description="CNNM transmembrane" evidence="13">
    <location>
        <begin position="2"/>
        <end position="192"/>
    </location>
</feature>
<dbReference type="Pfam" id="PF01595">
    <property type="entry name" value="CNNM"/>
    <property type="match status" value="1"/>
</dbReference>
<dbReference type="Pfam" id="PF00571">
    <property type="entry name" value="CBS"/>
    <property type="match status" value="1"/>
</dbReference>
<keyword evidence="3" id="KW-1003">Cell membrane</keyword>
<evidence type="ECO:0000256" key="10">
    <source>
        <dbReference type="PROSITE-ProRule" id="PRU01193"/>
    </source>
</evidence>
<comment type="similarity">
    <text evidence="2">Belongs to the UPF0053 family.</text>
</comment>
<dbReference type="PANTHER" id="PTHR22777">
    <property type="entry name" value="HEMOLYSIN-RELATED"/>
    <property type="match status" value="1"/>
</dbReference>
<dbReference type="InterPro" id="IPR005170">
    <property type="entry name" value="Transptr-assoc_dom"/>
</dbReference>
<organism evidence="14 15">
    <name type="scientific">Microvirgula aerodenitrificans</name>
    <dbReference type="NCBI Taxonomy" id="57480"/>
    <lineage>
        <taxon>Bacteria</taxon>
        <taxon>Pseudomonadati</taxon>
        <taxon>Pseudomonadota</taxon>
        <taxon>Betaproteobacteria</taxon>
        <taxon>Neisseriales</taxon>
        <taxon>Aquaspirillaceae</taxon>
        <taxon>Microvirgula</taxon>
    </lineage>
</organism>
<evidence type="ECO:0000313" key="14">
    <source>
        <dbReference type="EMBL" id="AVY94396.1"/>
    </source>
</evidence>
<evidence type="ECO:0000256" key="8">
    <source>
        <dbReference type="ARBA" id="ARBA00023136"/>
    </source>
</evidence>
<keyword evidence="5" id="KW-0677">Repeat</keyword>
<feature type="transmembrane region" description="Helical" evidence="11">
    <location>
        <begin position="6"/>
        <end position="25"/>
    </location>
</feature>
<dbReference type="InterPro" id="IPR000644">
    <property type="entry name" value="CBS_dom"/>
</dbReference>
<evidence type="ECO:0000256" key="4">
    <source>
        <dbReference type="ARBA" id="ARBA00022692"/>
    </source>
</evidence>
<evidence type="ECO:0000256" key="3">
    <source>
        <dbReference type="ARBA" id="ARBA00022475"/>
    </source>
</evidence>
<name>A0A2S0PAL1_9NEIS</name>
<protein>
    <submittedName>
        <fullName evidence="14">HlyC/CorC family transporter</fullName>
    </submittedName>
</protein>
<evidence type="ECO:0000256" key="6">
    <source>
        <dbReference type="ARBA" id="ARBA00022989"/>
    </source>
</evidence>
<dbReference type="RefSeq" id="WP_028497636.1">
    <property type="nucleotide sequence ID" value="NZ_CALFSO010000054.1"/>
</dbReference>
<keyword evidence="7 9" id="KW-0129">CBS domain</keyword>
<keyword evidence="4 10" id="KW-0812">Transmembrane</keyword>
<reference evidence="14 15" key="1">
    <citation type="submission" date="2018-04" db="EMBL/GenBank/DDBJ databases">
        <title>Denitrifier Microvirgula.</title>
        <authorList>
            <person name="Anderson E."/>
            <person name="Jang J."/>
            <person name="Ishii S."/>
        </authorList>
    </citation>
    <scope>NUCLEOTIDE SEQUENCE [LARGE SCALE GENOMIC DNA]</scope>
    <source>
        <strain evidence="14 15">BE2.4</strain>
    </source>
</reference>
<dbReference type="EMBL" id="CP028519">
    <property type="protein sequence ID" value="AVY94396.1"/>
    <property type="molecule type" value="Genomic_DNA"/>
</dbReference>
<dbReference type="InterPro" id="IPR044751">
    <property type="entry name" value="Ion_transp-like_CBS"/>
</dbReference>
<evidence type="ECO:0000256" key="5">
    <source>
        <dbReference type="ARBA" id="ARBA00022737"/>
    </source>
</evidence>
<dbReference type="Pfam" id="PF03471">
    <property type="entry name" value="CorC_HlyC"/>
    <property type="match status" value="1"/>
</dbReference>
<evidence type="ECO:0000256" key="1">
    <source>
        <dbReference type="ARBA" id="ARBA00004651"/>
    </source>
</evidence>
<keyword evidence="8 10" id="KW-0472">Membrane</keyword>
<evidence type="ECO:0000259" key="13">
    <source>
        <dbReference type="PROSITE" id="PS51846"/>
    </source>
</evidence>
<dbReference type="GO" id="GO:0005886">
    <property type="term" value="C:plasma membrane"/>
    <property type="evidence" value="ECO:0007669"/>
    <property type="project" value="UniProtKB-SubCell"/>
</dbReference>
<feature type="domain" description="CBS" evidence="12">
    <location>
        <begin position="274"/>
        <end position="331"/>
    </location>
</feature>
<dbReference type="InterPro" id="IPR036318">
    <property type="entry name" value="FAD-bd_PCMH-like_sf"/>
</dbReference>
<dbReference type="InterPro" id="IPR002550">
    <property type="entry name" value="CNNM"/>
</dbReference>
<dbReference type="STRING" id="1122240.GCA_000620105_00101"/>
<feature type="transmembrane region" description="Helical" evidence="11">
    <location>
        <begin position="94"/>
        <end position="114"/>
    </location>
</feature>
<dbReference type="PROSITE" id="PS51371">
    <property type="entry name" value="CBS"/>
    <property type="match status" value="2"/>
</dbReference>
<dbReference type="SMART" id="SM01091">
    <property type="entry name" value="CorC_HlyC"/>
    <property type="match status" value="1"/>
</dbReference>
<evidence type="ECO:0000256" key="7">
    <source>
        <dbReference type="ARBA" id="ARBA00023122"/>
    </source>
</evidence>
<evidence type="ECO:0000313" key="15">
    <source>
        <dbReference type="Proteomes" id="UP000244173"/>
    </source>
</evidence>
<proteinExistence type="inferred from homology"/>
<evidence type="ECO:0000259" key="12">
    <source>
        <dbReference type="PROSITE" id="PS51371"/>
    </source>
</evidence>
<keyword evidence="6 10" id="KW-1133">Transmembrane helix</keyword>
<dbReference type="CDD" id="cd04590">
    <property type="entry name" value="CBS_pair_CorC_HlyC_assoc"/>
    <property type="match status" value="1"/>
</dbReference>
<dbReference type="SUPFAM" id="SSF56176">
    <property type="entry name" value="FAD-binding/transporter-associated domain-like"/>
    <property type="match status" value="1"/>
</dbReference>
<feature type="transmembrane region" description="Helical" evidence="11">
    <location>
        <begin position="62"/>
        <end position="88"/>
    </location>
</feature>
<dbReference type="Gene3D" id="3.30.465.10">
    <property type="match status" value="1"/>
</dbReference>
<dbReference type="PANTHER" id="PTHR22777:SF32">
    <property type="entry name" value="UPF0053 INNER MEMBRANE PROTEIN YFJD"/>
    <property type="match status" value="1"/>
</dbReference>
<comment type="subcellular location">
    <subcellularLocation>
        <location evidence="1">Cell membrane</location>
        <topology evidence="1">Multi-pass membrane protein</topology>
    </subcellularLocation>
</comment>
<dbReference type="Gene3D" id="3.10.580.10">
    <property type="entry name" value="CBS-domain"/>
    <property type="match status" value="1"/>
</dbReference>
<evidence type="ECO:0000256" key="9">
    <source>
        <dbReference type="PROSITE-ProRule" id="PRU00703"/>
    </source>
</evidence>
<evidence type="ECO:0000256" key="2">
    <source>
        <dbReference type="ARBA" id="ARBA00006337"/>
    </source>
</evidence>
<evidence type="ECO:0000256" key="11">
    <source>
        <dbReference type="SAM" id="Phobius"/>
    </source>
</evidence>
<dbReference type="InterPro" id="IPR016169">
    <property type="entry name" value="FAD-bd_PCMH_sub2"/>
</dbReference>
<sequence length="418" mass="46490">MDDIPLSLLLTTLILLLVLSAFFSMSETSMMAVNRYRLRHRALHGHRGAKLAQALLARTDKLLGVILLGNNFVNAAAASLATVITFRLVGQNEIALGIATVLVTFAILVFAEATPKVIAATHPERIALAASYPLTLLLKLAYPVVWFVNLFVHGLIRLLRVQPEPETTQLTPEELRVLVLESGQFIAKKHQSMLLNLFELQNCTVDDVMIPRQQIEMIDLADDIDDIVRQLRTCHHTRLPVCEGSSDNVIGVLHTRKVLGLTDTALTPLRLRSVLRSPYYVPAGTPLFTQLQNFQENRRRIGIVVDEYGEMQGLLTLEDILEQVVGEFTTSAPTFATHLDRQADGSVLVDGSEQLRDLNRKFDTRLPVDGPRTVNGLVLEYFQDIPEPGTCFKLHGCVFEVVQAGDKGVRRVRIRPPG</sequence>
<dbReference type="OrthoDB" id="9805314at2"/>
<dbReference type="SUPFAM" id="SSF54631">
    <property type="entry name" value="CBS-domain pair"/>
    <property type="match status" value="1"/>
</dbReference>
<dbReference type="KEGG" id="maer:DAI18_10330"/>
<feature type="domain" description="CBS" evidence="12">
    <location>
        <begin position="209"/>
        <end position="269"/>
    </location>
</feature>
<accession>A0A2S0PAL1</accession>
<feature type="transmembrane region" description="Helical" evidence="11">
    <location>
        <begin position="126"/>
        <end position="152"/>
    </location>
</feature>
<dbReference type="GO" id="GO:0050660">
    <property type="term" value="F:flavin adenine dinucleotide binding"/>
    <property type="evidence" value="ECO:0007669"/>
    <property type="project" value="InterPro"/>
</dbReference>
<keyword evidence="15" id="KW-1185">Reference proteome</keyword>
<gene>
    <name evidence="14" type="ORF">DAI18_10330</name>
</gene>
<dbReference type="InterPro" id="IPR046342">
    <property type="entry name" value="CBS_dom_sf"/>
</dbReference>